<name>A0A411PKI8_9GAMM</name>
<organism evidence="2 3">
    <name type="scientific">Shewanella maritima</name>
    <dbReference type="NCBI Taxonomy" id="2520507"/>
    <lineage>
        <taxon>Bacteria</taxon>
        <taxon>Pseudomonadati</taxon>
        <taxon>Pseudomonadota</taxon>
        <taxon>Gammaproteobacteria</taxon>
        <taxon>Alteromonadales</taxon>
        <taxon>Shewanellaceae</taxon>
        <taxon>Shewanella</taxon>
    </lineage>
</organism>
<dbReference type="Pfam" id="PF13460">
    <property type="entry name" value="NAD_binding_10"/>
    <property type="match status" value="1"/>
</dbReference>
<dbReference type="InterPro" id="IPR051604">
    <property type="entry name" value="Ergot_Alk_Oxidoreductase"/>
</dbReference>
<dbReference type="AlphaFoldDB" id="A0A411PKI8"/>
<dbReference type="PANTHER" id="PTHR43162">
    <property type="match status" value="1"/>
</dbReference>
<evidence type="ECO:0000313" key="2">
    <source>
        <dbReference type="EMBL" id="QBF84032.1"/>
    </source>
</evidence>
<dbReference type="EMBL" id="CP036200">
    <property type="protein sequence ID" value="QBF84032.1"/>
    <property type="molecule type" value="Genomic_DNA"/>
</dbReference>
<gene>
    <name evidence="2" type="ORF">EXU30_16150</name>
</gene>
<proteinExistence type="predicted"/>
<dbReference type="Proteomes" id="UP000291106">
    <property type="component" value="Chromosome"/>
</dbReference>
<dbReference type="OrthoDB" id="109735at2"/>
<dbReference type="RefSeq" id="WP_130601737.1">
    <property type="nucleotide sequence ID" value="NZ_CP036200.1"/>
</dbReference>
<dbReference type="PANTHER" id="PTHR43162:SF1">
    <property type="entry name" value="PRESTALK A DIFFERENTIATION PROTEIN A"/>
    <property type="match status" value="1"/>
</dbReference>
<dbReference type="KEGG" id="smai:EXU30_16150"/>
<evidence type="ECO:0000259" key="1">
    <source>
        <dbReference type="Pfam" id="PF13460"/>
    </source>
</evidence>
<accession>A0A411PKI8</accession>
<keyword evidence="3" id="KW-1185">Reference proteome</keyword>
<dbReference type="CDD" id="cd05269">
    <property type="entry name" value="TMR_SDR_a"/>
    <property type="match status" value="1"/>
</dbReference>
<reference evidence="2 3" key="1">
    <citation type="submission" date="2019-02" db="EMBL/GenBank/DDBJ databases">
        <title>Shewanella sp. D4-2 isolated from Dokdo Island.</title>
        <authorList>
            <person name="Baek K."/>
        </authorList>
    </citation>
    <scope>NUCLEOTIDE SEQUENCE [LARGE SCALE GENOMIC DNA]</scope>
    <source>
        <strain evidence="2 3">D4-2</strain>
    </source>
</reference>
<dbReference type="InterPro" id="IPR036291">
    <property type="entry name" value="NAD(P)-bd_dom_sf"/>
</dbReference>
<feature type="domain" description="NAD(P)-binding" evidence="1">
    <location>
        <begin position="7"/>
        <end position="183"/>
    </location>
</feature>
<dbReference type="SUPFAM" id="SSF51735">
    <property type="entry name" value="NAD(P)-binding Rossmann-fold domains"/>
    <property type="match status" value="1"/>
</dbReference>
<sequence length="284" mass="30439">MAILVLGATGNTGSEVVKQLQQKQADFRVMVRNAQAAQALNLTGEQVYLGDFDDVASMIAAMQGVSSVYLAMVAHPDNKQWVTNVLEAMKASGAKHLVKLSGMGARQDAGSEIIRTHAITDEMVKQSGVSYTLVQPNSFYQNLFGSLETIKSMGQFFLPLADAAQSVVDIRDVAAVAVSALTESGHSGQTYLLSGPQGLTFAEQAKVLSAAAAKDIQYVAVPKLAAQQAMQSAGMNPWLAEHLAEIMDWFAQGDYAYVTNDVEKVLGRPARTFDAFAKEFAQLV</sequence>
<protein>
    <submittedName>
        <fullName evidence="2">SDR family oxidoreductase</fullName>
    </submittedName>
</protein>
<dbReference type="Gene3D" id="3.90.25.10">
    <property type="entry name" value="UDP-galactose 4-epimerase, domain 1"/>
    <property type="match status" value="1"/>
</dbReference>
<dbReference type="InterPro" id="IPR016040">
    <property type="entry name" value="NAD(P)-bd_dom"/>
</dbReference>
<evidence type="ECO:0000313" key="3">
    <source>
        <dbReference type="Proteomes" id="UP000291106"/>
    </source>
</evidence>
<dbReference type="Gene3D" id="3.40.50.720">
    <property type="entry name" value="NAD(P)-binding Rossmann-like Domain"/>
    <property type="match status" value="1"/>
</dbReference>